<gene>
    <name evidence="2" type="ORF">TSPI_00209</name>
</gene>
<reference evidence="2 3" key="1">
    <citation type="submission" date="2024-07" db="EMBL/GenBank/DDBJ databases">
        <title>Enhanced genomic and transcriptomic resources for Trichinella pseudospiralis and T. spiralis underpin the discovery of pronounced molecular differences between stages and species.</title>
        <authorList>
            <person name="Pasi K.K."/>
            <person name="La Rosa G."/>
            <person name="Gomez-Morales M.A."/>
            <person name="Tosini F."/>
            <person name="Sumanam S."/>
            <person name="Young N.D."/>
            <person name="Chang B.C."/>
            <person name="Robin G.B."/>
        </authorList>
    </citation>
    <scope>NUCLEOTIDE SEQUENCE [LARGE SCALE GENOMIC DNA]</scope>
    <source>
        <strain evidence="2">ISS534</strain>
    </source>
</reference>
<evidence type="ECO:0000313" key="3">
    <source>
        <dbReference type="Proteomes" id="UP001558632"/>
    </source>
</evidence>
<proteinExistence type="predicted"/>
<feature type="compositionally biased region" description="Basic and acidic residues" evidence="1">
    <location>
        <begin position="21"/>
        <end position="39"/>
    </location>
</feature>
<name>A0ABR3KX38_TRISP</name>
<evidence type="ECO:0000313" key="2">
    <source>
        <dbReference type="EMBL" id="KAL1245211.1"/>
    </source>
</evidence>
<dbReference type="Proteomes" id="UP001558632">
    <property type="component" value="Unassembled WGS sequence"/>
</dbReference>
<dbReference type="EMBL" id="JBEUSY010000106">
    <property type="protein sequence ID" value="KAL1245211.1"/>
    <property type="molecule type" value="Genomic_DNA"/>
</dbReference>
<feature type="region of interest" description="Disordered" evidence="1">
    <location>
        <begin position="20"/>
        <end position="39"/>
    </location>
</feature>
<comment type="caution">
    <text evidence="2">The sequence shown here is derived from an EMBL/GenBank/DDBJ whole genome shotgun (WGS) entry which is preliminary data.</text>
</comment>
<evidence type="ECO:0000256" key="1">
    <source>
        <dbReference type="SAM" id="MobiDB-lite"/>
    </source>
</evidence>
<keyword evidence="2" id="KW-0240">DNA-directed RNA polymerase</keyword>
<sequence>MLGWSSSDVQACTSRIKRHVNTGDKDDGRKIKGQQEPKVKQALARRPAAIFKFSIGLAICGICIRRQLCKSQSSETVAAAQREAHNKTSAFSSLSPAREIDANWKNRPLSDWSVDPLFPSTPDICEEVQFYAQSASDVILCCDEVGGKVEMEINENVRMHRTYANAEQKSH</sequence>
<protein>
    <submittedName>
        <fullName evidence="2">DNA-directed RNA polymerase II subunit</fullName>
    </submittedName>
</protein>
<dbReference type="GO" id="GO:0000428">
    <property type="term" value="C:DNA-directed RNA polymerase complex"/>
    <property type="evidence" value="ECO:0007669"/>
    <property type="project" value="UniProtKB-KW"/>
</dbReference>
<keyword evidence="3" id="KW-1185">Reference proteome</keyword>
<accession>A0ABR3KX38</accession>
<organism evidence="2 3">
    <name type="scientific">Trichinella spiralis</name>
    <name type="common">Trichina worm</name>
    <dbReference type="NCBI Taxonomy" id="6334"/>
    <lineage>
        <taxon>Eukaryota</taxon>
        <taxon>Metazoa</taxon>
        <taxon>Ecdysozoa</taxon>
        <taxon>Nematoda</taxon>
        <taxon>Enoplea</taxon>
        <taxon>Dorylaimia</taxon>
        <taxon>Trichinellida</taxon>
        <taxon>Trichinellidae</taxon>
        <taxon>Trichinella</taxon>
    </lineage>
</organism>
<keyword evidence="2" id="KW-0804">Transcription</keyword>